<sequence length="331" mass="36473">MLPLSLRRAFAAGASRGLGSALAPAPPLMVQRRASSSKPSRPDNDASDVPADGRVAASSADRPAAVSSASSRADGKQGDKRKRKQKEASPKRLPYVPETGHMTRDDLGLSSFFSQHRPISITQSIPMPVTDEHFGSMFAPRVKNNRSGPPHNPLVEALAKSMAQIATPAHQHSDGVEAGTQPKNAEGSASGLHLDLEAMSGDFEPYSPPPLPQPTDPPATDDALDYSARPFSLPHYRKLQAIITIERTYGPNPHYRVQVRSPRVVRSASERSFLERMARRQVLFQEAKAGRAGRAMQAISVRRQRKLRMKKKKYKKLQKRTRNIRRKVDRS</sequence>
<dbReference type="OrthoDB" id="5364404at2759"/>
<evidence type="ECO:0000256" key="1">
    <source>
        <dbReference type="ARBA" id="ARBA00004173"/>
    </source>
</evidence>
<dbReference type="SMART" id="SM01155">
    <property type="entry name" value="DUF1713"/>
    <property type="match status" value="1"/>
</dbReference>
<comment type="subcellular location">
    <subcellularLocation>
        <location evidence="1">Mitochondrion</location>
    </subcellularLocation>
</comment>
<dbReference type="EMBL" id="JAACLJ010000003">
    <property type="protein sequence ID" value="KAF4589455.1"/>
    <property type="molecule type" value="Genomic_DNA"/>
</dbReference>
<dbReference type="PANTHER" id="PTHR32035">
    <property type="entry name" value="AURORA KINASE A-INTERACTING PROTEIN"/>
    <property type="match status" value="1"/>
</dbReference>
<dbReference type="PANTHER" id="PTHR32035:SF3">
    <property type="entry name" value="SMALL RIBOSOMAL SUBUNIT PROTEIN MS38"/>
    <property type="match status" value="1"/>
</dbReference>
<keyword evidence="8" id="KW-1185">Reference proteome</keyword>
<evidence type="ECO:0000256" key="5">
    <source>
        <dbReference type="SAM" id="MobiDB-lite"/>
    </source>
</evidence>
<dbReference type="AlphaFoldDB" id="A0A8H4VE77"/>
<dbReference type="InterPro" id="IPR013177">
    <property type="entry name" value="Ribosomal_mS38_C"/>
</dbReference>
<feature type="compositionally biased region" description="Low complexity" evidence="5">
    <location>
        <begin position="55"/>
        <end position="72"/>
    </location>
</feature>
<gene>
    <name evidence="7" type="ORF">GQ602_003344</name>
</gene>
<evidence type="ECO:0000259" key="6">
    <source>
        <dbReference type="SMART" id="SM01155"/>
    </source>
</evidence>
<evidence type="ECO:0000256" key="4">
    <source>
        <dbReference type="ARBA" id="ARBA00035682"/>
    </source>
</evidence>
<comment type="caution">
    <text evidence="7">The sequence shown here is derived from an EMBL/GenBank/DDBJ whole genome shotgun (WGS) entry which is preliminary data.</text>
</comment>
<comment type="similarity">
    <text evidence="3">Belongs to the mitochondrion-specific ribosomal protein mS38 family.</text>
</comment>
<reference evidence="7 8" key="1">
    <citation type="journal article" date="2020" name="G3 (Bethesda)">
        <title>Genetic Underpinnings of Host Manipulation by Ophiocordyceps as Revealed by Comparative Transcriptomics.</title>
        <authorList>
            <person name="Will I."/>
            <person name="Das B."/>
            <person name="Trinh T."/>
            <person name="Brachmann A."/>
            <person name="Ohm R.A."/>
            <person name="de Bekker C."/>
        </authorList>
    </citation>
    <scope>NUCLEOTIDE SEQUENCE [LARGE SCALE GENOMIC DNA]</scope>
    <source>
        <strain evidence="7 8">EC05</strain>
    </source>
</reference>
<feature type="region of interest" description="Disordered" evidence="5">
    <location>
        <begin position="165"/>
        <end position="228"/>
    </location>
</feature>
<dbReference type="Proteomes" id="UP000562929">
    <property type="component" value="Unassembled WGS sequence"/>
</dbReference>
<evidence type="ECO:0000313" key="8">
    <source>
        <dbReference type="Proteomes" id="UP000562929"/>
    </source>
</evidence>
<evidence type="ECO:0000256" key="2">
    <source>
        <dbReference type="ARBA" id="ARBA00023128"/>
    </source>
</evidence>
<proteinExistence type="inferred from homology"/>
<accession>A0A8H4VE77</accession>
<feature type="compositionally biased region" description="Pro residues" evidence="5">
    <location>
        <begin position="206"/>
        <end position="217"/>
    </location>
</feature>
<dbReference type="GO" id="GO:0005739">
    <property type="term" value="C:mitochondrion"/>
    <property type="evidence" value="ECO:0007669"/>
    <property type="project" value="UniProtKB-SubCell"/>
</dbReference>
<feature type="region of interest" description="Disordered" evidence="5">
    <location>
        <begin position="304"/>
        <end position="331"/>
    </location>
</feature>
<feature type="region of interest" description="Disordered" evidence="5">
    <location>
        <begin position="15"/>
        <end position="103"/>
    </location>
</feature>
<keyword evidence="2" id="KW-0496">Mitochondrion</keyword>
<organism evidence="7 8">
    <name type="scientific">Ophiocordyceps camponoti-floridani</name>
    <dbReference type="NCBI Taxonomy" id="2030778"/>
    <lineage>
        <taxon>Eukaryota</taxon>
        <taxon>Fungi</taxon>
        <taxon>Dikarya</taxon>
        <taxon>Ascomycota</taxon>
        <taxon>Pezizomycotina</taxon>
        <taxon>Sordariomycetes</taxon>
        <taxon>Hypocreomycetidae</taxon>
        <taxon>Hypocreales</taxon>
        <taxon>Ophiocordycipitaceae</taxon>
        <taxon>Ophiocordyceps</taxon>
    </lineage>
</organism>
<evidence type="ECO:0000313" key="7">
    <source>
        <dbReference type="EMBL" id="KAF4589455.1"/>
    </source>
</evidence>
<evidence type="ECO:0000256" key="3">
    <source>
        <dbReference type="ARBA" id="ARBA00035647"/>
    </source>
</evidence>
<feature type="domain" description="Ribosomal protein mS38 C-terminal" evidence="6">
    <location>
        <begin position="297"/>
        <end position="330"/>
    </location>
</feature>
<dbReference type="Pfam" id="PF08213">
    <property type="entry name" value="COX24_C"/>
    <property type="match status" value="1"/>
</dbReference>
<name>A0A8H4VE77_9HYPO</name>
<protein>
    <recommendedName>
        <fullName evidence="4">Small ribosomal subunit protein mS38</fullName>
    </recommendedName>
</protein>